<keyword evidence="2" id="KW-1185">Reference proteome</keyword>
<evidence type="ECO:0000313" key="2">
    <source>
        <dbReference type="Proteomes" id="UP001221546"/>
    </source>
</evidence>
<reference evidence="1 2" key="1">
    <citation type="submission" date="2023-04" db="EMBL/GenBank/DDBJ databases">
        <title>Australian commercial rhizobial inoculants.</title>
        <authorList>
            <person name="Kohlmeier M.G."/>
            <person name="O'Hara G.W."/>
            <person name="Colombi E."/>
            <person name="Ramsay J.P."/>
            <person name="Terpolilli J."/>
        </authorList>
    </citation>
    <scope>NUCLEOTIDE SEQUENCE [LARGE SCALE GENOMIC DNA]</scope>
    <source>
        <strain evidence="1 2">CB627</strain>
    </source>
</reference>
<name>A0ABY8J4A8_9BRAD</name>
<dbReference type="RefSeq" id="WP_310884694.1">
    <property type="nucleotide sequence ID" value="NZ_CP121646.1"/>
</dbReference>
<protein>
    <submittedName>
        <fullName evidence="1">Uncharacterized protein</fullName>
    </submittedName>
</protein>
<accession>A0ABY8J4A8</accession>
<organism evidence="1 2">
    <name type="scientific">Bradyrhizobium brasilense</name>
    <dbReference type="NCBI Taxonomy" id="1419277"/>
    <lineage>
        <taxon>Bacteria</taxon>
        <taxon>Pseudomonadati</taxon>
        <taxon>Pseudomonadota</taxon>
        <taxon>Alphaproteobacteria</taxon>
        <taxon>Hyphomicrobiales</taxon>
        <taxon>Nitrobacteraceae</taxon>
        <taxon>Bradyrhizobium</taxon>
    </lineage>
</organism>
<evidence type="ECO:0000313" key="1">
    <source>
        <dbReference type="EMBL" id="WFU60350.1"/>
    </source>
</evidence>
<dbReference type="Proteomes" id="UP001221546">
    <property type="component" value="Chromosome"/>
</dbReference>
<proteinExistence type="predicted"/>
<dbReference type="EMBL" id="CP121646">
    <property type="protein sequence ID" value="WFU60350.1"/>
    <property type="molecule type" value="Genomic_DNA"/>
</dbReference>
<gene>
    <name evidence="1" type="ORF">QA636_22555</name>
</gene>
<sequence>MKAIALNYTLKRGKDPSPTDYKDLKKPYDKTVQTTTMLAANAAHPARLLKSATYPGVA</sequence>